<gene>
    <name evidence="3" type="ORF">OBRU01_01900</name>
</gene>
<accession>A0A0L7LTF2</accession>
<dbReference type="GO" id="GO:0006281">
    <property type="term" value="P:DNA repair"/>
    <property type="evidence" value="ECO:0007669"/>
    <property type="project" value="UniProtKB-ARBA"/>
</dbReference>
<dbReference type="STRING" id="104452.A0A0L7LTF2"/>
<comment type="caution">
    <text evidence="3">The sequence shown here is derived from an EMBL/GenBank/DDBJ whole genome shotgun (WGS) entry which is preliminary data.</text>
</comment>
<proteinExistence type="predicted"/>
<dbReference type="InterPro" id="IPR011335">
    <property type="entry name" value="Restrct_endonuc-II-like"/>
</dbReference>
<dbReference type="Pfam" id="PF09588">
    <property type="entry name" value="YqaJ"/>
    <property type="match status" value="1"/>
</dbReference>
<dbReference type="Gene3D" id="3.90.320.10">
    <property type="match status" value="1"/>
</dbReference>
<evidence type="ECO:0000259" key="1">
    <source>
        <dbReference type="Pfam" id="PF09588"/>
    </source>
</evidence>
<evidence type="ECO:0000313" key="3">
    <source>
        <dbReference type="EMBL" id="KOB78717.1"/>
    </source>
</evidence>
<dbReference type="EMBL" id="JTDY01000126">
    <property type="protein sequence ID" value="KOB78717.1"/>
    <property type="molecule type" value="Genomic_DNA"/>
</dbReference>
<keyword evidence="4" id="KW-1185">Reference proteome</keyword>
<dbReference type="InterPro" id="IPR011604">
    <property type="entry name" value="PDDEXK-like_dom_sf"/>
</dbReference>
<dbReference type="InterPro" id="IPR049012">
    <property type="entry name" value="Mutator_transp_dom"/>
</dbReference>
<dbReference type="PANTHER" id="PTHR46609">
    <property type="entry name" value="EXONUCLEASE, PHAGE-TYPE/RECB, C-TERMINAL DOMAIN-CONTAINING PROTEIN"/>
    <property type="match status" value="1"/>
</dbReference>
<protein>
    <submittedName>
        <fullName evidence="3">Uncharacterized protein</fullName>
    </submittedName>
</protein>
<name>A0A0L7LTF2_OPEBR</name>
<organism evidence="3 4">
    <name type="scientific">Operophtera brumata</name>
    <name type="common">Winter moth</name>
    <name type="synonym">Phalaena brumata</name>
    <dbReference type="NCBI Taxonomy" id="104452"/>
    <lineage>
        <taxon>Eukaryota</taxon>
        <taxon>Metazoa</taxon>
        <taxon>Ecdysozoa</taxon>
        <taxon>Arthropoda</taxon>
        <taxon>Hexapoda</taxon>
        <taxon>Insecta</taxon>
        <taxon>Pterygota</taxon>
        <taxon>Neoptera</taxon>
        <taxon>Endopterygota</taxon>
        <taxon>Lepidoptera</taxon>
        <taxon>Glossata</taxon>
        <taxon>Ditrysia</taxon>
        <taxon>Geometroidea</taxon>
        <taxon>Geometridae</taxon>
        <taxon>Larentiinae</taxon>
        <taxon>Operophtera</taxon>
    </lineage>
</organism>
<dbReference type="Pfam" id="PF20700">
    <property type="entry name" value="Mutator"/>
    <property type="match status" value="1"/>
</dbReference>
<dbReference type="AlphaFoldDB" id="A0A0L7LTF2"/>
<dbReference type="PANTHER" id="PTHR46609:SF8">
    <property type="entry name" value="YQAJ VIRAL RECOMBINASE DOMAIN-CONTAINING PROTEIN"/>
    <property type="match status" value="1"/>
</dbReference>
<feature type="domain" description="Mutator-like transposase" evidence="2">
    <location>
        <begin position="64"/>
        <end position="361"/>
    </location>
</feature>
<evidence type="ECO:0000313" key="4">
    <source>
        <dbReference type="Proteomes" id="UP000037510"/>
    </source>
</evidence>
<dbReference type="Proteomes" id="UP000037510">
    <property type="component" value="Unassembled WGS sequence"/>
</dbReference>
<feature type="domain" description="YqaJ viral recombinase" evidence="1">
    <location>
        <begin position="547"/>
        <end position="696"/>
    </location>
</feature>
<dbReference type="CDD" id="cd22343">
    <property type="entry name" value="PDDEXK_lambda_exonuclease-like"/>
    <property type="match status" value="1"/>
</dbReference>
<dbReference type="InterPro" id="IPR019080">
    <property type="entry name" value="YqaJ_viral_recombinase"/>
</dbReference>
<sequence length="816" mass="93550">MIVEDVESLQNLKKSMDGLPKPSTDDDNNHKKFTYLPVSDPLAEIPASDEITINDNRNDQIQTDTPGDQLTVNHCAVAGSIAIGCGHSQLQEFSAALNLPIMTPKTYKACHSKLQAHWEKVSVVTMNEAAAKERELAIVEKRFDTNGIPMIDVIVDGCWSKRTYKKNYSALSGAAAIIGKKTGEVLFLGVKNKYCSICAQAEKKKQQVKTHTCYKNFNGPSTSMESEILTEGFKCSIDMHNLIYARMISDGDSSTYAKLLKSRPYPHITIEKIECRNHILRNLCNKLAALQTDTKYLPRFRKVLTTKRIMILRKTIRKIIREHKTESESERRCNIEPLYNDLLLAHNHAFDNHTRCKSYFCDSKGNTQPSEIQKDLNTSTLWSRICLIMSNLAAHATSLIHDIDSNTVERYNSIVAKLVGGKRVNFSKRGSYQARCHAAVISFNTHKVLSTVYKSISGRSPQGSVRKLEDRRIKRMIVLRRFERKKNRILFAKAGGDVNYGENCEKPDLPTEIFEKEKKTFLQNLKKSKEERQKIERETVLQSSCSEWLEHRRSLLTASNFGRVVNRRNSTSCSNLVKDILYKDAISHVKSIKHGKDNEKKALDQLARQENVQITPCGLFIDEEIQYLGATPDGLIADDTIVEIKCPITAFNKSVREAVENKKIPFFKINKHSDMVINQTHAWYFQIQGQLHVTKRSKCLFSIWTGEDRPLWTDTIFKDDSFWANIMKDKLCRFYMECLLPELVDPRLPRNQKIRDPQYIIEEQKKGKNTIKRNHVEDQTEAINQTDTLNISKQKQKKQKRENKENNEIIQAEVML</sequence>
<dbReference type="SUPFAM" id="SSF52980">
    <property type="entry name" value="Restriction endonuclease-like"/>
    <property type="match status" value="1"/>
</dbReference>
<reference evidence="3 4" key="1">
    <citation type="journal article" date="2015" name="Genome Biol. Evol.">
        <title>The genome of winter moth (Operophtera brumata) provides a genomic perspective on sexual dimorphism and phenology.</title>
        <authorList>
            <person name="Derks M.F."/>
            <person name="Smit S."/>
            <person name="Salis L."/>
            <person name="Schijlen E."/>
            <person name="Bossers A."/>
            <person name="Mateman C."/>
            <person name="Pijl A.S."/>
            <person name="de Ridder D."/>
            <person name="Groenen M.A."/>
            <person name="Visser M.E."/>
            <person name="Megens H.J."/>
        </authorList>
    </citation>
    <scope>NUCLEOTIDE SEQUENCE [LARGE SCALE GENOMIC DNA]</scope>
    <source>
        <strain evidence="3">WM2013NL</strain>
        <tissue evidence="3">Head and thorax</tissue>
    </source>
</reference>
<evidence type="ECO:0000259" key="2">
    <source>
        <dbReference type="Pfam" id="PF20700"/>
    </source>
</evidence>
<dbReference type="InterPro" id="IPR051703">
    <property type="entry name" value="NF-kappa-B_Signaling_Reg"/>
</dbReference>